<proteinExistence type="inferred from homology"/>
<comment type="subcellular location">
    <subcellularLocation>
        <location evidence="1">Cytoplasm</location>
        <location evidence="1">Cytoskeleton</location>
        <location evidence="1">Cilium basal body</location>
    </subcellularLocation>
</comment>
<reference evidence="9 10" key="1">
    <citation type="journal article" date="2024" name="BMC Genomics">
        <title>Genome assembly of redclaw crayfish (Cherax quadricarinatus) provides insights into its immune adaptation and hypoxia tolerance.</title>
        <authorList>
            <person name="Liu Z."/>
            <person name="Zheng J."/>
            <person name="Li H."/>
            <person name="Fang K."/>
            <person name="Wang S."/>
            <person name="He J."/>
            <person name="Zhou D."/>
            <person name="Weng S."/>
            <person name="Chi M."/>
            <person name="Gu Z."/>
            <person name="He J."/>
            <person name="Li F."/>
            <person name="Wang M."/>
        </authorList>
    </citation>
    <scope>NUCLEOTIDE SEQUENCE [LARGE SCALE GENOMIC DNA]</scope>
    <source>
        <strain evidence="9">ZL_2023a</strain>
    </source>
</reference>
<dbReference type="GO" id="GO:0031514">
    <property type="term" value="C:motile cilium"/>
    <property type="evidence" value="ECO:0007669"/>
    <property type="project" value="TreeGrafter"/>
</dbReference>
<gene>
    <name evidence="9" type="ORF">OTU49_004292</name>
</gene>
<organism evidence="9 10">
    <name type="scientific">Cherax quadricarinatus</name>
    <name type="common">Australian red claw crayfish</name>
    <dbReference type="NCBI Taxonomy" id="27406"/>
    <lineage>
        <taxon>Eukaryota</taxon>
        <taxon>Metazoa</taxon>
        <taxon>Ecdysozoa</taxon>
        <taxon>Arthropoda</taxon>
        <taxon>Crustacea</taxon>
        <taxon>Multicrustacea</taxon>
        <taxon>Malacostraca</taxon>
        <taxon>Eumalacostraca</taxon>
        <taxon>Eucarida</taxon>
        <taxon>Decapoda</taxon>
        <taxon>Pleocyemata</taxon>
        <taxon>Astacidea</taxon>
        <taxon>Parastacoidea</taxon>
        <taxon>Parastacidae</taxon>
        <taxon>Cherax</taxon>
    </lineage>
</organism>
<keyword evidence="5" id="KW-0969">Cilium</keyword>
<keyword evidence="4" id="KW-0963">Cytoplasm</keyword>
<feature type="compositionally biased region" description="Low complexity" evidence="8">
    <location>
        <begin position="10"/>
        <end position="20"/>
    </location>
</feature>
<keyword evidence="10" id="KW-1185">Reference proteome</keyword>
<feature type="compositionally biased region" description="Acidic residues" evidence="8">
    <location>
        <begin position="129"/>
        <end position="144"/>
    </location>
</feature>
<dbReference type="GO" id="GO:0030992">
    <property type="term" value="C:intraciliary transport particle B"/>
    <property type="evidence" value="ECO:0007669"/>
    <property type="project" value="TreeGrafter"/>
</dbReference>
<comment type="caution">
    <text evidence="9">The sequence shown here is derived from an EMBL/GenBank/DDBJ whole genome shotgun (WGS) entry which is preliminary data.</text>
</comment>
<dbReference type="GO" id="GO:0060271">
    <property type="term" value="P:cilium assembly"/>
    <property type="evidence" value="ECO:0007669"/>
    <property type="project" value="TreeGrafter"/>
</dbReference>
<comment type="similarity">
    <text evidence="2">Belongs to the IFT46 family.</text>
</comment>
<dbReference type="InterPro" id="IPR022088">
    <property type="entry name" value="Intraflagellar_transp_cmplxB"/>
</dbReference>
<name>A0AAW0WZY4_CHEQU</name>
<evidence type="ECO:0000256" key="1">
    <source>
        <dbReference type="ARBA" id="ARBA00004120"/>
    </source>
</evidence>
<dbReference type="PANTHER" id="PTHR13376:SF0">
    <property type="entry name" value="INTRAFLAGELLAR TRANSPORT PROTEIN 46 HOMOLOG"/>
    <property type="match status" value="1"/>
</dbReference>
<evidence type="ECO:0000256" key="8">
    <source>
        <dbReference type="SAM" id="MobiDB-lite"/>
    </source>
</evidence>
<evidence type="ECO:0000256" key="7">
    <source>
        <dbReference type="ARBA" id="ARBA00023273"/>
    </source>
</evidence>
<keyword evidence="7" id="KW-0966">Cell projection</keyword>
<dbReference type="EMBL" id="JARKIK010000041">
    <property type="protein sequence ID" value="KAK8737893.1"/>
    <property type="molecule type" value="Genomic_DNA"/>
</dbReference>
<keyword evidence="6" id="KW-0206">Cytoskeleton</keyword>
<evidence type="ECO:0000256" key="3">
    <source>
        <dbReference type="ARBA" id="ARBA00017206"/>
    </source>
</evidence>
<protein>
    <recommendedName>
        <fullName evidence="3">Intraflagellar transport protein 46 homolog</fullName>
    </recommendedName>
</protein>
<feature type="region of interest" description="Disordered" evidence="8">
    <location>
        <begin position="1"/>
        <end position="22"/>
    </location>
</feature>
<evidence type="ECO:0000256" key="5">
    <source>
        <dbReference type="ARBA" id="ARBA00023069"/>
    </source>
</evidence>
<dbReference type="Pfam" id="PF12317">
    <property type="entry name" value="IFT46_B_C"/>
    <property type="match status" value="1"/>
</dbReference>
<dbReference type="GO" id="GO:0005815">
    <property type="term" value="C:microtubule organizing center"/>
    <property type="evidence" value="ECO:0007669"/>
    <property type="project" value="TreeGrafter"/>
</dbReference>
<evidence type="ECO:0000313" key="9">
    <source>
        <dbReference type="EMBL" id="KAK8737893.1"/>
    </source>
</evidence>
<dbReference type="Proteomes" id="UP001445076">
    <property type="component" value="Unassembled WGS sequence"/>
</dbReference>
<sequence length="385" mass="42818">MDVKEEPTFHTHSSTSHSMSGRASLAESLASWEYDEVTDISEESQPLQQASYHSLVQGERAISTHHLKVSEQISGRGSTFVEHSSKEILSHSSNTSLPQKKDLGELGGMTGPGQPKPLAHPPGMPGRGDDDEEDEDEDDDDDDGQAPPPEGAYDPADYEHLSVSSEISELFSYITRYTPQGIELEHRLRPYIPDYIPAVGDIDAFIKIPPPDNKPTLVGLEVLDEPSARQSDATVLDLQLRALAKHTTAKSTSVKTVENAEKNAKVVEKWVRDISELHRTKPPPTVHYSKRMPDIDSLMQEWPGEVEELLKEISLPTAALQLDLSAYVDIICATLDIPVYKSRIQSLHVLFTLYSVFKNSAHFRQLAEDNYIENDESTADRLVIQ</sequence>
<accession>A0AAW0WZY4</accession>
<dbReference type="PANTHER" id="PTHR13376">
    <property type="entry name" value="INTRAFLAGELLAR TRANSPORT PROTEIN 46 HOMOLOG"/>
    <property type="match status" value="1"/>
</dbReference>
<evidence type="ECO:0000256" key="2">
    <source>
        <dbReference type="ARBA" id="ARBA00007700"/>
    </source>
</evidence>
<dbReference type="GO" id="GO:0042073">
    <property type="term" value="P:intraciliary transport"/>
    <property type="evidence" value="ECO:0007669"/>
    <property type="project" value="InterPro"/>
</dbReference>
<feature type="region of interest" description="Disordered" evidence="8">
    <location>
        <begin position="78"/>
        <end position="156"/>
    </location>
</feature>
<feature type="compositionally biased region" description="Pro residues" evidence="8">
    <location>
        <begin position="114"/>
        <end position="124"/>
    </location>
</feature>
<evidence type="ECO:0000256" key="4">
    <source>
        <dbReference type="ARBA" id="ARBA00022490"/>
    </source>
</evidence>
<evidence type="ECO:0000256" key="6">
    <source>
        <dbReference type="ARBA" id="ARBA00023212"/>
    </source>
</evidence>
<evidence type="ECO:0000313" key="10">
    <source>
        <dbReference type="Proteomes" id="UP001445076"/>
    </source>
</evidence>
<dbReference type="AlphaFoldDB" id="A0AAW0WZY4"/>